<dbReference type="GO" id="GO:0005634">
    <property type="term" value="C:nucleus"/>
    <property type="evidence" value="ECO:0007669"/>
    <property type="project" value="UniProtKB-SubCell"/>
</dbReference>
<evidence type="ECO:0000256" key="3">
    <source>
        <dbReference type="ARBA" id="ARBA00023125"/>
    </source>
</evidence>
<evidence type="ECO:0000256" key="4">
    <source>
        <dbReference type="ARBA" id="ARBA00023163"/>
    </source>
</evidence>
<keyword evidence="5" id="KW-0539">Nucleus</keyword>
<dbReference type="Pfam" id="PF00847">
    <property type="entry name" value="AP2"/>
    <property type="match status" value="1"/>
</dbReference>
<dbReference type="EMBL" id="KI926126">
    <property type="protein sequence ID" value="ETW39693.1"/>
    <property type="molecule type" value="Genomic_DNA"/>
</dbReference>
<dbReference type="Gene3D" id="1.20.5.2050">
    <property type="match status" value="1"/>
</dbReference>
<evidence type="ECO:0000259" key="7">
    <source>
        <dbReference type="Pfam" id="PF00847"/>
    </source>
</evidence>
<protein>
    <recommendedName>
        <fullName evidence="7">AP2/ERF domain-containing protein</fullName>
    </recommendedName>
</protein>
<keyword evidence="3" id="KW-0238">DNA-binding</keyword>
<proteinExistence type="predicted"/>
<evidence type="ECO:0000256" key="6">
    <source>
        <dbReference type="SAM" id="MobiDB-lite"/>
    </source>
</evidence>
<feature type="compositionally biased region" description="Basic and acidic residues" evidence="6">
    <location>
        <begin position="287"/>
        <end position="324"/>
    </location>
</feature>
<feature type="domain" description="AP2/ERF" evidence="7">
    <location>
        <begin position="363"/>
        <end position="413"/>
    </location>
</feature>
<dbReference type="GO" id="GO:0003677">
    <property type="term" value="F:DNA binding"/>
    <property type="evidence" value="ECO:0007669"/>
    <property type="project" value="UniProtKB-KW"/>
</dbReference>
<keyword evidence="4" id="KW-0804">Transcription</keyword>
<feature type="compositionally biased region" description="Low complexity" evidence="6">
    <location>
        <begin position="207"/>
        <end position="217"/>
    </location>
</feature>
<sequence>MWMEKYLHNQINCYDVLLEIRKRVPRWGDYKCNFFFHWKKIMELNNEELKIYILIFRSLCNENIKKIDFYILKIILNELDELRKVNEPHYVSFEFTQDCINNGETKYVDSSDVYFNMNQFVQPWYLKNLNKSMDIKKFLNSLDILENQKKKTYIVHGMEIPEQIFNMYNTSKKKAKKKKKCSKINTNEHLYDQQSTHSDVPLNNQLKNNLQKKSQNNIYNRDENRQAKNCKYLKKTNTLLNNEHINNMVSNLDNTKTKDINKNKNINESVKKASIKNYNKNVKNNNKKCDNTNDNKNDNKNDNTNDNKNDNKCEKTTKDYEAKQVNKTLKKNANSPNNSKGKKRTGFYDLEIDGVISSFEARKGVYYDKSRKLWRANWKENGKIQTKGFSVNEYKSVQLARQKAIEWREKKEAELLL</sequence>
<gene>
    <name evidence="8" type="ORF">PFNF135_05722</name>
</gene>
<comment type="subcellular location">
    <subcellularLocation>
        <location evidence="1">Nucleus</location>
    </subcellularLocation>
</comment>
<keyword evidence="2" id="KW-0805">Transcription regulation</keyword>
<feature type="region of interest" description="Disordered" evidence="6">
    <location>
        <begin position="254"/>
        <end position="345"/>
    </location>
</feature>
<evidence type="ECO:0000256" key="1">
    <source>
        <dbReference type="ARBA" id="ARBA00004123"/>
    </source>
</evidence>
<dbReference type="AlphaFoldDB" id="W4I7N1"/>
<accession>W4I7N1</accession>
<evidence type="ECO:0000256" key="2">
    <source>
        <dbReference type="ARBA" id="ARBA00023015"/>
    </source>
</evidence>
<reference evidence="8 9" key="2">
    <citation type="submission" date="2013-02" db="EMBL/GenBank/DDBJ databases">
        <title>The Genome Sequence of Plasmodium falciparum NF135/5.C10.</title>
        <authorList>
            <consortium name="The Broad Institute Genome Sequencing Platform"/>
            <consortium name="The Broad Institute Genome Sequencing Center for Infectious Disease"/>
            <person name="Neafsey D."/>
            <person name="Cheeseman I."/>
            <person name="Volkman S."/>
            <person name="Adams J."/>
            <person name="Walker B."/>
            <person name="Young S.K."/>
            <person name="Zeng Q."/>
            <person name="Gargeya S."/>
            <person name="Fitzgerald M."/>
            <person name="Haas B."/>
            <person name="Abouelleil A."/>
            <person name="Alvarado L."/>
            <person name="Arachchi H.M."/>
            <person name="Berlin A.M."/>
            <person name="Chapman S.B."/>
            <person name="Dewar J."/>
            <person name="Goldberg J."/>
            <person name="Griggs A."/>
            <person name="Gujja S."/>
            <person name="Hansen M."/>
            <person name="Howarth C."/>
            <person name="Imamovic A."/>
            <person name="Larimer J."/>
            <person name="McCowan C."/>
            <person name="Murphy C."/>
            <person name="Neiman D."/>
            <person name="Pearson M."/>
            <person name="Priest M."/>
            <person name="Roberts A."/>
            <person name="Saif S."/>
            <person name="Shea T."/>
            <person name="Sisk P."/>
            <person name="Sykes S."/>
            <person name="Wortman J."/>
            <person name="Nusbaum C."/>
            <person name="Birren B."/>
        </authorList>
    </citation>
    <scope>NUCLEOTIDE SEQUENCE [LARGE SCALE GENOMIC DNA]</scope>
    <source>
        <strain evidence="8 9">NF135/5.C10</strain>
    </source>
</reference>
<feature type="compositionally biased region" description="Polar residues" evidence="6">
    <location>
        <begin position="325"/>
        <end position="339"/>
    </location>
</feature>
<dbReference type="OrthoDB" id="386580at2759"/>
<name>W4I7N1_PLAFA</name>
<evidence type="ECO:0000313" key="8">
    <source>
        <dbReference type="EMBL" id="ETW39693.1"/>
    </source>
</evidence>
<evidence type="ECO:0000313" key="9">
    <source>
        <dbReference type="Proteomes" id="UP000019114"/>
    </source>
</evidence>
<dbReference type="InterPro" id="IPR001471">
    <property type="entry name" value="AP2/ERF_dom"/>
</dbReference>
<reference evidence="8 9" key="1">
    <citation type="submission" date="2013-02" db="EMBL/GenBank/DDBJ databases">
        <title>The Genome Annotation of Plasmodium falciparum NF135/5.C10.</title>
        <authorList>
            <consortium name="The Broad Institute Genome Sequencing Platform"/>
            <consortium name="The Broad Institute Genome Sequencing Center for Infectious Disease"/>
            <person name="Neafsey D."/>
            <person name="Hoffman S."/>
            <person name="Volkman S."/>
            <person name="Rosenthal P."/>
            <person name="Walker B."/>
            <person name="Young S.K."/>
            <person name="Zeng Q."/>
            <person name="Gargeya S."/>
            <person name="Fitzgerald M."/>
            <person name="Haas B."/>
            <person name="Abouelleil A."/>
            <person name="Allen A.W."/>
            <person name="Alvarado L."/>
            <person name="Arachchi H.M."/>
            <person name="Berlin A.M."/>
            <person name="Chapman S.B."/>
            <person name="Gainer-Dewar J."/>
            <person name="Goldberg J."/>
            <person name="Griggs A."/>
            <person name="Gujja S."/>
            <person name="Hansen M."/>
            <person name="Howarth C."/>
            <person name="Imamovic A."/>
            <person name="Ireland A."/>
            <person name="Larimer J."/>
            <person name="McCowan C."/>
            <person name="Murphy C."/>
            <person name="Pearson M."/>
            <person name="Poon T.W."/>
            <person name="Priest M."/>
            <person name="Roberts A."/>
            <person name="Saif S."/>
            <person name="Shea T."/>
            <person name="Sisk P."/>
            <person name="Sykes S."/>
            <person name="Wortman J."/>
            <person name="Nusbaum C."/>
            <person name="Birren B."/>
        </authorList>
    </citation>
    <scope>NUCLEOTIDE SEQUENCE [LARGE SCALE GENOMIC DNA]</scope>
    <source>
        <strain evidence="8 9">NF135/5.C10</strain>
    </source>
</reference>
<feature type="region of interest" description="Disordered" evidence="6">
    <location>
        <begin position="207"/>
        <end position="227"/>
    </location>
</feature>
<dbReference type="Proteomes" id="UP000019114">
    <property type="component" value="Unassembled WGS sequence"/>
</dbReference>
<evidence type="ECO:0000256" key="5">
    <source>
        <dbReference type="ARBA" id="ARBA00023242"/>
    </source>
</evidence>
<organism evidence="8 9">
    <name type="scientific">Plasmodium falciparum NF135/5.C10</name>
    <dbReference type="NCBI Taxonomy" id="1036726"/>
    <lineage>
        <taxon>Eukaryota</taxon>
        <taxon>Sar</taxon>
        <taxon>Alveolata</taxon>
        <taxon>Apicomplexa</taxon>
        <taxon>Aconoidasida</taxon>
        <taxon>Haemosporida</taxon>
        <taxon>Plasmodiidae</taxon>
        <taxon>Plasmodium</taxon>
        <taxon>Plasmodium (Laverania)</taxon>
    </lineage>
</organism>
<dbReference type="GO" id="GO:0003700">
    <property type="term" value="F:DNA-binding transcription factor activity"/>
    <property type="evidence" value="ECO:0007669"/>
    <property type="project" value="InterPro"/>
</dbReference>